<accession>A0A2T3ZM27</accession>
<feature type="transmembrane region" description="Helical" evidence="1">
    <location>
        <begin position="7"/>
        <end position="26"/>
    </location>
</feature>
<gene>
    <name evidence="2" type="ORF">M441DRAFT_326359</name>
</gene>
<organism evidence="2 3">
    <name type="scientific">Trichoderma asperellum (strain ATCC 204424 / CBS 433.97 / NBRC 101777)</name>
    <dbReference type="NCBI Taxonomy" id="1042311"/>
    <lineage>
        <taxon>Eukaryota</taxon>
        <taxon>Fungi</taxon>
        <taxon>Dikarya</taxon>
        <taxon>Ascomycota</taxon>
        <taxon>Pezizomycotina</taxon>
        <taxon>Sordariomycetes</taxon>
        <taxon>Hypocreomycetidae</taxon>
        <taxon>Hypocreales</taxon>
        <taxon>Hypocreaceae</taxon>
        <taxon>Trichoderma</taxon>
    </lineage>
</organism>
<name>A0A2T3ZM27_TRIA4</name>
<keyword evidence="3" id="KW-1185">Reference proteome</keyword>
<keyword evidence="1" id="KW-0812">Transmembrane</keyword>
<evidence type="ECO:0000313" key="3">
    <source>
        <dbReference type="Proteomes" id="UP000240493"/>
    </source>
</evidence>
<keyword evidence="1" id="KW-1133">Transmembrane helix</keyword>
<sequence length="94" mass="10290">MCNAIISILYSLPLCVISVTIVIIYGCKYLQDFCSPLMSVPSSPPPPFFPCLLLRIKSNSKMLSTTKCIVSSTNTSIDNYVLTNGPKTCTLCYV</sequence>
<evidence type="ECO:0000256" key="1">
    <source>
        <dbReference type="SAM" id="Phobius"/>
    </source>
</evidence>
<reference evidence="2 3" key="1">
    <citation type="submission" date="2016-07" db="EMBL/GenBank/DDBJ databases">
        <title>Multiple horizontal gene transfer events from other fungi enriched the ability of initially mycotrophic Trichoderma (Ascomycota) to feed on dead plant biomass.</title>
        <authorList>
            <consortium name="DOE Joint Genome Institute"/>
            <person name="Aerts A."/>
            <person name="Atanasova L."/>
            <person name="Chenthamara K."/>
            <person name="Zhang J."/>
            <person name="Grujic M."/>
            <person name="Henrissat B."/>
            <person name="Kuo A."/>
            <person name="Salamov A."/>
            <person name="Lipzen A."/>
            <person name="Labutti K."/>
            <person name="Barry K."/>
            <person name="Miao Y."/>
            <person name="Rahimi M.J."/>
            <person name="Shen Q."/>
            <person name="Grigoriev I.V."/>
            <person name="Kubicek C.P."/>
            <person name="Druzhinina I.S."/>
        </authorList>
    </citation>
    <scope>NUCLEOTIDE SEQUENCE [LARGE SCALE GENOMIC DNA]</scope>
    <source>
        <strain evidence="2 3">CBS 433.97</strain>
    </source>
</reference>
<dbReference type="AlphaFoldDB" id="A0A2T3ZM27"/>
<keyword evidence="1" id="KW-0472">Membrane</keyword>
<protein>
    <submittedName>
        <fullName evidence="2">Uncharacterized protein</fullName>
    </submittedName>
</protein>
<proteinExistence type="predicted"/>
<evidence type="ECO:0000313" key="2">
    <source>
        <dbReference type="EMBL" id="PTB45846.1"/>
    </source>
</evidence>
<dbReference type="Proteomes" id="UP000240493">
    <property type="component" value="Unassembled WGS sequence"/>
</dbReference>
<dbReference type="EMBL" id="KZ679257">
    <property type="protein sequence ID" value="PTB45846.1"/>
    <property type="molecule type" value="Genomic_DNA"/>
</dbReference>